<dbReference type="Proteomes" id="UP000269721">
    <property type="component" value="Unassembled WGS sequence"/>
</dbReference>
<dbReference type="EMBL" id="KZ998448">
    <property type="protein sequence ID" value="RKO86132.1"/>
    <property type="molecule type" value="Genomic_DNA"/>
</dbReference>
<reference evidence="3" key="1">
    <citation type="journal article" date="2018" name="Nat. Microbiol.">
        <title>Leveraging single-cell genomics to expand the fungal tree of life.</title>
        <authorList>
            <person name="Ahrendt S.R."/>
            <person name="Quandt C.A."/>
            <person name="Ciobanu D."/>
            <person name="Clum A."/>
            <person name="Salamov A."/>
            <person name="Andreopoulos B."/>
            <person name="Cheng J.F."/>
            <person name="Woyke T."/>
            <person name="Pelin A."/>
            <person name="Henrissat B."/>
            <person name="Reynolds N.K."/>
            <person name="Benny G.L."/>
            <person name="Smith M.E."/>
            <person name="James T.Y."/>
            <person name="Grigoriev I.V."/>
        </authorList>
    </citation>
    <scope>NUCLEOTIDE SEQUENCE [LARGE SCALE GENOMIC DNA]</scope>
</reference>
<protein>
    <submittedName>
        <fullName evidence="2">Uncharacterized protein</fullName>
    </submittedName>
</protein>
<proteinExistence type="predicted"/>
<accession>A0A4P9W2Z5</accession>
<organism evidence="2 3">
    <name type="scientific">Blyttiomyces helicus</name>
    <dbReference type="NCBI Taxonomy" id="388810"/>
    <lineage>
        <taxon>Eukaryota</taxon>
        <taxon>Fungi</taxon>
        <taxon>Fungi incertae sedis</taxon>
        <taxon>Chytridiomycota</taxon>
        <taxon>Chytridiomycota incertae sedis</taxon>
        <taxon>Chytridiomycetes</taxon>
        <taxon>Chytridiomycetes incertae sedis</taxon>
        <taxon>Blyttiomyces</taxon>
    </lineage>
</organism>
<evidence type="ECO:0000313" key="2">
    <source>
        <dbReference type="EMBL" id="RKO86132.1"/>
    </source>
</evidence>
<feature type="compositionally biased region" description="Acidic residues" evidence="1">
    <location>
        <begin position="17"/>
        <end position="27"/>
    </location>
</feature>
<sequence>MEEQEEQLIGGQNSVIEENDVQGDNEESRENRKKGHRQTAPCWVLIEAYEEGGKRKYWCKVVYLNGTVCEYASLTLSAPNTPQFFCVELTLPSHSLAPSRNPPHQKLPPLTGKKLPGRETTTTTWARQLQLIATCGLKIRRGEGAKLWRFIWPGSGSVILEERQLDLVVRILKMLKLNADLPVTTSFGQIGQMNAETNKTLKLKLVLSLEKEQHRQWIALMPAGGLTLLSITQEAPGSISLALDPWTSSNCLSSTLLPSTTLM</sequence>
<feature type="region of interest" description="Disordered" evidence="1">
    <location>
        <begin position="1"/>
        <end position="34"/>
    </location>
</feature>
<evidence type="ECO:0000256" key="1">
    <source>
        <dbReference type="SAM" id="MobiDB-lite"/>
    </source>
</evidence>
<evidence type="ECO:0000313" key="3">
    <source>
        <dbReference type="Proteomes" id="UP000269721"/>
    </source>
</evidence>
<feature type="region of interest" description="Disordered" evidence="1">
    <location>
        <begin position="97"/>
        <end position="117"/>
    </location>
</feature>
<gene>
    <name evidence="2" type="ORF">BDK51DRAFT_28070</name>
</gene>
<keyword evidence="3" id="KW-1185">Reference proteome</keyword>
<dbReference type="AlphaFoldDB" id="A0A4P9W2Z5"/>
<name>A0A4P9W2Z5_9FUNG</name>